<gene>
    <name evidence="5" type="ORF">DFR70_106100</name>
</gene>
<evidence type="ECO:0000256" key="2">
    <source>
        <dbReference type="ARBA" id="ARBA00023125"/>
    </source>
</evidence>
<feature type="domain" description="HTH araC/xylS-type" evidence="4">
    <location>
        <begin position="167"/>
        <end position="279"/>
    </location>
</feature>
<comment type="caution">
    <text evidence="5">The sequence shown here is derived from an EMBL/GenBank/DDBJ whole genome shotgun (WGS) entry which is preliminary data.</text>
</comment>
<evidence type="ECO:0000256" key="3">
    <source>
        <dbReference type="ARBA" id="ARBA00023163"/>
    </source>
</evidence>
<name>A0A318K1Y6_9NOCA</name>
<organism evidence="5 6">
    <name type="scientific">Nocardia tenerifensis</name>
    <dbReference type="NCBI Taxonomy" id="228006"/>
    <lineage>
        <taxon>Bacteria</taxon>
        <taxon>Bacillati</taxon>
        <taxon>Actinomycetota</taxon>
        <taxon>Actinomycetes</taxon>
        <taxon>Mycobacteriales</taxon>
        <taxon>Nocardiaceae</taxon>
        <taxon>Nocardia</taxon>
    </lineage>
</organism>
<dbReference type="GO" id="GO:0003700">
    <property type="term" value="F:DNA-binding transcription factor activity"/>
    <property type="evidence" value="ECO:0007669"/>
    <property type="project" value="InterPro"/>
</dbReference>
<dbReference type="PANTHER" id="PTHR46796">
    <property type="entry name" value="HTH-TYPE TRANSCRIPTIONAL ACTIVATOR RHAS-RELATED"/>
    <property type="match status" value="1"/>
</dbReference>
<accession>A0A318K1Y6</accession>
<proteinExistence type="predicted"/>
<dbReference type="PROSITE" id="PS01124">
    <property type="entry name" value="HTH_ARAC_FAMILY_2"/>
    <property type="match status" value="1"/>
</dbReference>
<sequence length="293" mass="31557">MLTVDPVTTLSRPALVVTADLVEATVPAPESLRPWLTELGRIPTIRDPAGSFAHVPQAATTIVLRRQESAPRAAFVIGPQTRARYYQPDKPAACLRLRLAPGAVRPLLGVPASALTDRVVRLTDLPGIAAGLAGELNELDADEIFAFLKDQLPQRISEDATRRAQRDILRSAVAALSARPDGRSMTALARELAVSERQLRNLFTAGIGVSPKHFARIGRVRRILSQVRAGTPVGGGEHEPPDATSLAQLAADNGYFDQSHMTADFRTLMGVPPRSFLRGAVPTPSPCRPLDRI</sequence>
<dbReference type="InterPro" id="IPR050204">
    <property type="entry name" value="AraC_XylS_family_regulators"/>
</dbReference>
<dbReference type="Proteomes" id="UP000247569">
    <property type="component" value="Unassembled WGS sequence"/>
</dbReference>
<dbReference type="Gene3D" id="1.10.10.60">
    <property type="entry name" value="Homeodomain-like"/>
    <property type="match status" value="1"/>
</dbReference>
<dbReference type="InterPro" id="IPR018060">
    <property type="entry name" value="HTH_AraC"/>
</dbReference>
<evidence type="ECO:0000313" key="6">
    <source>
        <dbReference type="Proteomes" id="UP000247569"/>
    </source>
</evidence>
<keyword evidence="3" id="KW-0804">Transcription</keyword>
<keyword evidence="2" id="KW-0238">DNA-binding</keyword>
<dbReference type="InterPro" id="IPR046532">
    <property type="entry name" value="DUF6597"/>
</dbReference>
<dbReference type="PANTHER" id="PTHR46796:SF15">
    <property type="entry name" value="BLL1074 PROTEIN"/>
    <property type="match status" value="1"/>
</dbReference>
<dbReference type="AlphaFoldDB" id="A0A318K1Y6"/>
<evidence type="ECO:0000256" key="1">
    <source>
        <dbReference type="ARBA" id="ARBA00023015"/>
    </source>
</evidence>
<dbReference type="SMART" id="SM00342">
    <property type="entry name" value="HTH_ARAC"/>
    <property type="match status" value="1"/>
</dbReference>
<evidence type="ECO:0000259" key="4">
    <source>
        <dbReference type="PROSITE" id="PS01124"/>
    </source>
</evidence>
<dbReference type="Pfam" id="PF20240">
    <property type="entry name" value="DUF6597"/>
    <property type="match status" value="1"/>
</dbReference>
<keyword evidence="1" id="KW-0805">Transcription regulation</keyword>
<reference evidence="5 6" key="1">
    <citation type="submission" date="2018-05" db="EMBL/GenBank/DDBJ databases">
        <title>Genomic Encyclopedia of Type Strains, Phase IV (KMG-IV): sequencing the most valuable type-strain genomes for metagenomic binning, comparative biology and taxonomic classification.</title>
        <authorList>
            <person name="Goeker M."/>
        </authorList>
    </citation>
    <scope>NUCLEOTIDE SEQUENCE [LARGE SCALE GENOMIC DNA]</scope>
    <source>
        <strain evidence="5 6">DSM 44704</strain>
    </source>
</reference>
<evidence type="ECO:0000313" key="5">
    <source>
        <dbReference type="EMBL" id="PXX63046.1"/>
    </source>
</evidence>
<protein>
    <submittedName>
        <fullName evidence="5">AraC family transcriptional regulator</fullName>
    </submittedName>
</protein>
<dbReference type="GO" id="GO:0043565">
    <property type="term" value="F:sequence-specific DNA binding"/>
    <property type="evidence" value="ECO:0007669"/>
    <property type="project" value="InterPro"/>
</dbReference>
<dbReference type="EMBL" id="QJKF01000006">
    <property type="protein sequence ID" value="PXX63046.1"/>
    <property type="molecule type" value="Genomic_DNA"/>
</dbReference>
<keyword evidence="6" id="KW-1185">Reference proteome</keyword>